<feature type="compositionally biased region" description="Gly residues" evidence="1">
    <location>
        <begin position="142"/>
        <end position="154"/>
    </location>
</feature>
<dbReference type="Proteomes" id="UP000016587">
    <property type="component" value="Chromosome"/>
</dbReference>
<dbReference type="STRING" id="1121448.DGI_2611"/>
<reference evidence="4" key="2">
    <citation type="submission" date="2013-07" db="EMBL/GenBank/DDBJ databases">
        <authorList>
            <person name="Morais-Silva F.O."/>
            <person name="Rezende A.M."/>
            <person name="Pimentel C."/>
            <person name="Resende D.M."/>
            <person name="Santos C.I."/>
            <person name="Clemente C."/>
            <person name="de Oliveira L.M."/>
            <person name="da Silva S.M."/>
            <person name="Costa D.A."/>
            <person name="Varela-Raposo A."/>
            <person name="Horacio E.C.A."/>
            <person name="Matos M."/>
            <person name="Flores O."/>
            <person name="Ruiz J.C."/>
            <person name="Rodrigues-Pousada C."/>
        </authorList>
    </citation>
    <scope>NUCLEOTIDE SEQUENCE [LARGE SCALE GENOMIC DNA]</scope>
    <source>
        <strain evidence="4">ATCC 19364 / DSM 1382 / NCIMB 9332 / VKM B-1759</strain>
    </source>
</reference>
<gene>
    <name evidence="3" type="ORF">DGI_2611</name>
</gene>
<name>T2GEJ3_MEGG1</name>
<protein>
    <recommendedName>
        <fullName evidence="5">Lipoprotein</fullName>
    </recommendedName>
</protein>
<dbReference type="eggNOG" id="COG0457">
    <property type="taxonomic scope" value="Bacteria"/>
</dbReference>
<evidence type="ECO:0000313" key="3">
    <source>
        <dbReference type="EMBL" id="AGW14342.1"/>
    </source>
</evidence>
<sequence length="265" mass="28641">MPLRRFRRAVLCLLAVVLTPLCMADLARAEEIIVSHTYLMGDSETKNQARAACLAEAKRAILERAGTYSRVVSEMRDFEITKDVVQSFAGAIVKATVLKEEVAMVGQSMALTCTVAGEVDMASLEAQARRMMEAKTPAASSGTGGSSGSGGGVAGIPKSLPNQPDAELLREKMGLRNDMLAEQRDATFLAANLVEKGMTFDQVARLAGDPTAQVDGPRFQCLSYGRTWVVFEHGRVACVRRALSWSARQQTECHCDGFAGDLHLR</sequence>
<feature type="chain" id="PRO_5004599860" description="Lipoprotein" evidence="2">
    <location>
        <begin position="25"/>
        <end position="265"/>
    </location>
</feature>
<keyword evidence="2" id="KW-0732">Signal</keyword>
<organism evidence="3 4">
    <name type="scientific">Megalodesulfovibrio gigas (strain ATCC 19364 / DSM 1382 / NCIMB 9332 / VKM B-1759)</name>
    <name type="common">Desulfovibrio gigas</name>
    <dbReference type="NCBI Taxonomy" id="1121448"/>
    <lineage>
        <taxon>Bacteria</taxon>
        <taxon>Pseudomonadati</taxon>
        <taxon>Thermodesulfobacteriota</taxon>
        <taxon>Desulfovibrionia</taxon>
        <taxon>Desulfovibrionales</taxon>
        <taxon>Desulfovibrionaceae</taxon>
        <taxon>Megalodesulfovibrio</taxon>
    </lineage>
</organism>
<evidence type="ECO:0008006" key="5">
    <source>
        <dbReference type="Google" id="ProtNLM"/>
    </source>
</evidence>
<dbReference type="PATRIC" id="fig|1121448.10.peg.2562"/>
<feature type="region of interest" description="Disordered" evidence="1">
    <location>
        <begin position="132"/>
        <end position="161"/>
    </location>
</feature>
<dbReference type="OrthoDB" id="5450055at2"/>
<dbReference type="HOGENOM" id="CLU_1048591_0_0_7"/>
<keyword evidence="4" id="KW-1185">Reference proteome</keyword>
<dbReference type="KEGG" id="dgg:DGI_2611"/>
<feature type="signal peptide" evidence="2">
    <location>
        <begin position="1"/>
        <end position="24"/>
    </location>
</feature>
<proteinExistence type="predicted"/>
<evidence type="ECO:0000313" key="4">
    <source>
        <dbReference type="Proteomes" id="UP000016587"/>
    </source>
</evidence>
<reference evidence="3 4" key="1">
    <citation type="journal article" date="2013" name="J. Bacteriol.">
        <title>Roles of HynAB and Ech, the only two hydrogenases found in the model sulfate reducer Desulfovibrio gigas.</title>
        <authorList>
            <person name="Morais-Silva F.O."/>
            <person name="Santos C.I."/>
            <person name="Rodrigues R."/>
            <person name="Pereira I.A."/>
            <person name="Rodrigues-Pousada C."/>
        </authorList>
    </citation>
    <scope>NUCLEOTIDE SEQUENCE [LARGE SCALE GENOMIC DNA]</scope>
    <source>
        <strain evidence="4">ATCC 19364 / DSM 1382 / NCIMB 9332 / VKM B-1759</strain>
    </source>
</reference>
<evidence type="ECO:0000256" key="1">
    <source>
        <dbReference type="SAM" id="MobiDB-lite"/>
    </source>
</evidence>
<dbReference type="AlphaFoldDB" id="T2GEJ3"/>
<dbReference type="RefSeq" id="WP_021761349.1">
    <property type="nucleotide sequence ID" value="NC_022444.1"/>
</dbReference>
<accession>T2GEJ3</accession>
<dbReference type="EMBL" id="CP006585">
    <property type="protein sequence ID" value="AGW14342.1"/>
    <property type="molecule type" value="Genomic_DNA"/>
</dbReference>
<evidence type="ECO:0000256" key="2">
    <source>
        <dbReference type="SAM" id="SignalP"/>
    </source>
</evidence>